<dbReference type="PANTHER" id="PTHR27002:SF1050">
    <property type="entry name" value="CYSTEINE-RICH RECEPTOR-LIKE PROTEIN KINASE 5"/>
    <property type="match status" value="1"/>
</dbReference>
<dbReference type="InterPro" id="IPR000719">
    <property type="entry name" value="Prot_kinase_dom"/>
</dbReference>
<dbReference type="FunFam" id="3.30.200.20:FF:000142">
    <property type="entry name" value="Cysteine-rich receptor-like protein kinase 10"/>
    <property type="match status" value="1"/>
</dbReference>
<evidence type="ECO:0000256" key="14">
    <source>
        <dbReference type="SAM" id="Phobius"/>
    </source>
</evidence>
<keyword evidence="3" id="KW-0808">Transferase</keyword>
<dbReference type="InterPro" id="IPR008271">
    <property type="entry name" value="Ser/Thr_kinase_AS"/>
</dbReference>
<dbReference type="PROSITE" id="PS50011">
    <property type="entry name" value="PROTEIN_KINASE_DOM"/>
    <property type="match status" value="1"/>
</dbReference>
<keyword evidence="6" id="KW-0677">Repeat</keyword>
<evidence type="ECO:0000313" key="18">
    <source>
        <dbReference type="Proteomes" id="UP001210211"/>
    </source>
</evidence>
<dbReference type="SMART" id="SM00220">
    <property type="entry name" value="S_TKc"/>
    <property type="match status" value="1"/>
</dbReference>
<evidence type="ECO:0000256" key="12">
    <source>
        <dbReference type="ARBA" id="ARBA00023180"/>
    </source>
</evidence>
<evidence type="ECO:0000256" key="7">
    <source>
        <dbReference type="ARBA" id="ARBA00022741"/>
    </source>
</evidence>
<evidence type="ECO:0000256" key="11">
    <source>
        <dbReference type="ARBA" id="ARBA00023136"/>
    </source>
</evidence>
<dbReference type="PROSITE" id="PS00108">
    <property type="entry name" value="PROTEIN_KINASE_ST"/>
    <property type="match status" value="1"/>
</dbReference>
<keyword evidence="4 14" id="KW-0812">Transmembrane</keyword>
<feature type="region of interest" description="Disordered" evidence="13">
    <location>
        <begin position="630"/>
        <end position="654"/>
    </location>
</feature>
<evidence type="ECO:0000313" key="17">
    <source>
        <dbReference type="EMBL" id="KAJ3698906.1"/>
    </source>
</evidence>
<dbReference type="InterPro" id="IPR011009">
    <property type="entry name" value="Kinase-like_dom_sf"/>
</dbReference>
<proteinExistence type="predicted"/>
<dbReference type="GO" id="GO:0005524">
    <property type="term" value="F:ATP binding"/>
    <property type="evidence" value="ECO:0007669"/>
    <property type="project" value="UniProtKB-KW"/>
</dbReference>
<keyword evidence="7" id="KW-0547">Nucleotide-binding</keyword>
<dbReference type="Proteomes" id="UP001210211">
    <property type="component" value="Unassembled WGS sequence"/>
</dbReference>
<reference evidence="17 18" key="1">
    <citation type="journal article" date="2022" name="Cell">
        <title>Repeat-based holocentromeres influence genome architecture and karyotype evolution.</title>
        <authorList>
            <person name="Hofstatter P.G."/>
            <person name="Thangavel G."/>
            <person name="Lux T."/>
            <person name="Neumann P."/>
            <person name="Vondrak T."/>
            <person name="Novak P."/>
            <person name="Zhang M."/>
            <person name="Costa L."/>
            <person name="Castellani M."/>
            <person name="Scott A."/>
            <person name="Toegelov H."/>
            <person name="Fuchs J."/>
            <person name="Mata-Sucre Y."/>
            <person name="Dias Y."/>
            <person name="Vanzela A.L.L."/>
            <person name="Huettel B."/>
            <person name="Almeida C.C.S."/>
            <person name="Simkova H."/>
            <person name="Souza G."/>
            <person name="Pedrosa-Harand A."/>
            <person name="Macas J."/>
            <person name="Mayer K.F.X."/>
            <person name="Houben A."/>
            <person name="Marques A."/>
        </authorList>
    </citation>
    <scope>NUCLEOTIDE SEQUENCE [LARGE SCALE GENOMIC DNA]</scope>
    <source>
        <strain evidence="17">RhyTen1mFocal</strain>
    </source>
</reference>
<dbReference type="InterPro" id="IPR038408">
    <property type="entry name" value="GNK2_sf"/>
</dbReference>
<evidence type="ECO:0000256" key="2">
    <source>
        <dbReference type="ARBA" id="ARBA00022527"/>
    </source>
</evidence>
<dbReference type="GO" id="GO:0006950">
    <property type="term" value="P:response to stress"/>
    <property type="evidence" value="ECO:0007669"/>
    <property type="project" value="UniProtKB-ARBA"/>
</dbReference>
<evidence type="ECO:0000256" key="1">
    <source>
        <dbReference type="ARBA" id="ARBA00004167"/>
    </source>
</evidence>
<dbReference type="PANTHER" id="PTHR27002">
    <property type="entry name" value="RECEPTOR-LIKE SERINE/THREONINE-PROTEIN KINASE SD1-8"/>
    <property type="match status" value="1"/>
</dbReference>
<dbReference type="GO" id="GO:0005886">
    <property type="term" value="C:plasma membrane"/>
    <property type="evidence" value="ECO:0007669"/>
    <property type="project" value="TreeGrafter"/>
</dbReference>
<accession>A0AAD6ES01</accession>
<evidence type="ECO:0008006" key="19">
    <source>
        <dbReference type="Google" id="ProtNLM"/>
    </source>
</evidence>
<keyword evidence="5" id="KW-0732">Signal</keyword>
<evidence type="ECO:0000256" key="5">
    <source>
        <dbReference type="ARBA" id="ARBA00022729"/>
    </source>
</evidence>
<dbReference type="Gene3D" id="3.30.430.20">
    <property type="entry name" value="Gnk2 domain, C-X8-C-X2-C motif"/>
    <property type="match status" value="2"/>
</dbReference>
<keyword evidence="18" id="KW-1185">Reference proteome</keyword>
<keyword evidence="12" id="KW-0325">Glycoprotein</keyword>
<dbReference type="CDD" id="cd23509">
    <property type="entry name" value="Gnk2-like"/>
    <property type="match status" value="2"/>
</dbReference>
<feature type="transmembrane region" description="Helical" evidence="14">
    <location>
        <begin position="274"/>
        <end position="296"/>
    </location>
</feature>
<feature type="domain" description="Gnk2-homologous" evidence="16">
    <location>
        <begin position="31"/>
        <end position="133"/>
    </location>
</feature>
<evidence type="ECO:0000259" key="15">
    <source>
        <dbReference type="PROSITE" id="PS50011"/>
    </source>
</evidence>
<dbReference type="CDD" id="cd14066">
    <property type="entry name" value="STKc_IRAK"/>
    <property type="match status" value="1"/>
</dbReference>
<dbReference type="GO" id="GO:0004674">
    <property type="term" value="F:protein serine/threonine kinase activity"/>
    <property type="evidence" value="ECO:0007669"/>
    <property type="project" value="UniProtKB-KW"/>
</dbReference>
<dbReference type="Gene3D" id="1.10.510.10">
    <property type="entry name" value="Transferase(Phosphotransferase) domain 1"/>
    <property type="match status" value="1"/>
</dbReference>
<evidence type="ECO:0000256" key="3">
    <source>
        <dbReference type="ARBA" id="ARBA00022679"/>
    </source>
</evidence>
<keyword evidence="2" id="KW-0723">Serine/threonine-protein kinase</keyword>
<feature type="compositionally biased region" description="Low complexity" evidence="13">
    <location>
        <begin position="642"/>
        <end position="654"/>
    </location>
</feature>
<comment type="subcellular location">
    <subcellularLocation>
        <location evidence="1">Membrane</location>
        <topology evidence="1">Single-pass membrane protein</topology>
    </subcellularLocation>
</comment>
<dbReference type="AlphaFoldDB" id="A0AAD6ES01"/>
<sequence length="667" mass="74467">MAFHLLKSKPVASIYVLLIFAIFYPSTAQLAYGGINCSTTSNFTDNSTFESNLNLLLSSLYSSAILSGFSNQTKGEHLNQVYGLVLCRGDLSPYDCQTCLNASITDIVSKCPYSSKACIWYTYCMLRYSSINFFSKADPSVLFDYTKLPELWQPQVSNDSVSSLIETLSRKAAYSEPTLFATGQVNYGAGNIYGLVQCTRDLAGNDCYHCLMDCASKIFSPEKKGSLRLILTYSCYIHYDTFRFYNESTIGSSTAPAPSIAPQTKGSGGMRNKILIVSIPVVAAIVIVFAVMYLYLRRRKRIETLQLEDEEVRSFETLLFDLKMLKDATNNFSNDNKLGEGGFGPVYKGKLHGTEIAVKRLSQCSKQGLLELRNEVSYVAKLKHKNLVKLLGFCLEKQENLLVYEYLSNLSLDKIIFERAGREQLDWKTRYSIIKGIGEGLLYLHDDSRLRIIHRDLKPSNILLDENMNPKISDFGLAKLCDQDVTQGSTSRIGGTYGYMAPEYVLHGRFSVKSDVFSYGVIILEVLTGTRSVVVQECSATNQESENSEHLITYIWRCWNRGRIMEVLDNCLVGQCPSEDVVRCIHVALLCVQRNPTERPSMASVMLMLSNQSASLPKPSVPAFVTQTGKYSTSDGYQKGTNNSKPSTSSSSIYSVNQISETEIVPR</sequence>
<dbReference type="FunFam" id="1.10.510.10:FF:000129">
    <property type="entry name" value="cysteine-rich receptor-like protein kinase 10"/>
    <property type="match status" value="1"/>
</dbReference>
<keyword evidence="8" id="KW-0418">Kinase</keyword>
<dbReference type="Pfam" id="PF01657">
    <property type="entry name" value="Stress-antifung"/>
    <property type="match status" value="2"/>
</dbReference>
<evidence type="ECO:0000259" key="16">
    <source>
        <dbReference type="PROSITE" id="PS51473"/>
    </source>
</evidence>
<keyword evidence="9" id="KW-0067">ATP-binding</keyword>
<keyword evidence="11 14" id="KW-0472">Membrane</keyword>
<evidence type="ECO:0000256" key="10">
    <source>
        <dbReference type="ARBA" id="ARBA00022989"/>
    </source>
</evidence>
<feature type="compositionally biased region" description="Polar residues" evidence="13">
    <location>
        <begin position="630"/>
        <end position="641"/>
    </location>
</feature>
<keyword evidence="10 14" id="KW-1133">Transmembrane helix</keyword>
<evidence type="ECO:0000256" key="8">
    <source>
        <dbReference type="ARBA" id="ARBA00022777"/>
    </source>
</evidence>
<feature type="domain" description="Protein kinase" evidence="15">
    <location>
        <begin position="332"/>
        <end position="616"/>
    </location>
</feature>
<name>A0AAD6ES01_9POAL</name>
<dbReference type="SUPFAM" id="SSF56112">
    <property type="entry name" value="Protein kinase-like (PK-like)"/>
    <property type="match status" value="1"/>
</dbReference>
<protein>
    <recommendedName>
        <fullName evidence="19">Cysteine-rich receptor-like protein kinase 10</fullName>
    </recommendedName>
</protein>
<evidence type="ECO:0000256" key="9">
    <source>
        <dbReference type="ARBA" id="ARBA00022840"/>
    </source>
</evidence>
<comment type="caution">
    <text evidence="17">The sequence shown here is derived from an EMBL/GenBank/DDBJ whole genome shotgun (WGS) entry which is preliminary data.</text>
</comment>
<dbReference type="Pfam" id="PF00069">
    <property type="entry name" value="Pkinase"/>
    <property type="match status" value="1"/>
</dbReference>
<dbReference type="PROSITE" id="PS51473">
    <property type="entry name" value="GNK2"/>
    <property type="match status" value="2"/>
</dbReference>
<gene>
    <name evidence="17" type="ORF">LUZ61_002611</name>
</gene>
<dbReference type="EMBL" id="JAMRDG010000001">
    <property type="protein sequence ID" value="KAJ3698906.1"/>
    <property type="molecule type" value="Genomic_DNA"/>
</dbReference>
<feature type="domain" description="Gnk2-homologous" evidence="16">
    <location>
        <begin position="139"/>
        <end position="244"/>
    </location>
</feature>
<dbReference type="Gene3D" id="3.30.200.20">
    <property type="entry name" value="Phosphorylase Kinase, domain 1"/>
    <property type="match status" value="1"/>
</dbReference>
<evidence type="ECO:0000256" key="4">
    <source>
        <dbReference type="ARBA" id="ARBA00022692"/>
    </source>
</evidence>
<evidence type="ECO:0000256" key="13">
    <source>
        <dbReference type="SAM" id="MobiDB-lite"/>
    </source>
</evidence>
<organism evidence="17 18">
    <name type="scientific">Rhynchospora tenuis</name>
    <dbReference type="NCBI Taxonomy" id="198213"/>
    <lineage>
        <taxon>Eukaryota</taxon>
        <taxon>Viridiplantae</taxon>
        <taxon>Streptophyta</taxon>
        <taxon>Embryophyta</taxon>
        <taxon>Tracheophyta</taxon>
        <taxon>Spermatophyta</taxon>
        <taxon>Magnoliopsida</taxon>
        <taxon>Liliopsida</taxon>
        <taxon>Poales</taxon>
        <taxon>Cyperaceae</taxon>
        <taxon>Cyperoideae</taxon>
        <taxon>Rhynchosporeae</taxon>
        <taxon>Rhynchospora</taxon>
    </lineage>
</organism>
<dbReference type="InterPro" id="IPR002902">
    <property type="entry name" value="GNK2"/>
</dbReference>
<evidence type="ECO:0000256" key="6">
    <source>
        <dbReference type="ARBA" id="ARBA00022737"/>
    </source>
</evidence>